<evidence type="ECO:0000313" key="3">
    <source>
        <dbReference type="Proteomes" id="UP000184368"/>
    </source>
</evidence>
<feature type="transmembrane region" description="Helical" evidence="1">
    <location>
        <begin position="81"/>
        <end position="101"/>
    </location>
</feature>
<evidence type="ECO:0000313" key="2">
    <source>
        <dbReference type="EMBL" id="SHF39745.1"/>
    </source>
</evidence>
<dbReference type="AlphaFoldDB" id="A0A1M5BBE6"/>
<proteinExistence type="predicted"/>
<evidence type="ECO:0000256" key="1">
    <source>
        <dbReference type="SAM" id="Phobius"/>
    </source>
</evidence>
<protein>
    <submittedName>
        <fullName evidence="2">Uncharacterized protein</fullName>
    </submittedName>
</protein>
<feature type="transmembrane region" description="Helical" evidence="1">
    <location>
        <begin position="154"/>
        <end position="174"/>
    </location>
</feature>
<dbReference type="EMBL" id="FQUO01000007">
    <property type="protein sequence ID" value="SHF39745.1"/>
    <property type="molecule type" value="Genomic_DNA"/>
</dbReference>
<feature type="transmembrane region" description="Helical" evidence="1">
    <location>
        <begin position="113"/>
        <end position="134"/>
    </location>
</feature>
<accession>A0A1M5BBE6</accession>
<dbReference type="RefSeq" id="WP_073043062.1">
    <property type="nucleotide sequence ID" value="NZ_FQUO01000007.1"/>
</dbReference>
<organism evidence="2 3">
    <name type="scientific">Cnuella takakiae</name>
    <dbReference type="NCBI Taxonomy" id="1302690"/>
    <lineage>
        <taxon>Bacteria</taxon>
        <taxon>Pseudomonadati</taxon>
        <taxon>Bacteroidota</taxon>
        <taxon>Chitinophagia</taxon>
        <taxon>Chitinophagales</taxon>
        <taxon>Chitinophagaceae</taxon>
        <taxon>Cnuella</taxon>
    </lineage>
</organism>
<feature type="transmembrane region" description="Helical" evidence="1">
    <location>
        <begin position="186"/>
        <end position="205"/>
    </location>
</feature>
<keyword evidence="1" id="KW-1133">Transmembrane helix</keyword>
<feature type="transmembrane region" description="Helical" evidence="1">
    <location>
        <begin position="38"/>
        <end position="61"/>
    </location>
</feature>
<dbReference type="STRING" id="1302690.BUE76_17140"/>
<sequence length="268" mass="30263">MAEIITSVEKEKELSAVPSGRRNYPGVGMVWNARRLSLYLLATSFVLLGLHLLAYFIFFRFPQLSTASLLTQRFGLDRDGNIPTLFATLLLLFSAVLLYFIAQQTRQQQGKTYGQWLLLSLIFVFLGIDEATQIHEFTSSLIKSVNHGPIPGLFRHAWIIPYLVLTVAVGLYYFRFVLALPRRTRNLFILAGAIYVGSAMGLEMLEGLEATINGKSSLLILKMQTVEEMLEMNAIILFNYALMQYLGDTHLGIRVEATKRRAFNKVTS</sequence>
<reference evidence="2 3" key="1">
    <citation type="submission" date="2016-11" db="EMBL/GenBank/DDBJ databases">
        <authorList>
            <person name="Jaros S."/>
            <person name="Januszkiewicz K."/>
            <person name="Wedrychowicz H."/>
        </authorList>
    </citation>
    <scope>NUCLEOTIDE SEQUENCE [LARGE SCALE GENOMIC DNA]</scope>
    <source>
        <strain evidence="2 3">DSM 26897</strain>
    </source>
</reference>
<keyword evidence="1" id="KW-0472">Membrane</keyword>
<name>A0A1M5BBE6_9BACT</name>
<gene>
    <name evidence="2" type="ORF">SAMN05444008_107236</name>
</gene>
<keyword evidence="1" id="KW-0812">Transmembrane</keyword>
<dbReference type="OrthoDB" id="850482at2"/>
<dbReference type="Proteomes" id="UP000184368">
    <property type="component" value="Unassembled WGS sequence"/>
</dbReference>
<keyword evidence="3" id="KW-1185">Reference proteome</keyword>